<name>X1BKU2_9ZZZZ</name>
<reference evidence="1" key="1">
    <citation type="journal article" date="2014" name="Front. Microbiol.">
        <title>High frequency of phylogenetically diverse reductive dehalogenase-homologous genes in deep subseafloor sedimentary metagenomes.</title>
        <authorList>
            <person name="Kawai M."/>
            <person name="Futagami T."/>
            <person name="Toyoda A."/>
            <person name="Takaki Y."/>
            <person name="Nishi S."/>
            <person name="Hori S."/>
            <person name="Arai W."/>
            <person name="Tsubouchi T."/>
            <person name="Morono Y."/>
            <person name="Uchiyama I."/>
            <person name="Ito T."/>
            <person name="Fujiyama A."/>
            <person name="Inagaki F."/>
            <person name="Takami H."/>
        </authorList>
    </citation>
    <scope>NUCLEOTIDE SEQUENCE</scope>
    <source>
        <strain evidence="1">Expedition CK06-06</strain>
    </source>
</reference>
<evidence type="ECO:0008006" key="2">
    <source>
        <dbReference type="Google" id="ProtNLM"/>
    </source>
</evidence>
<protein>
    <recommendedName>
        <fullName evidence="2">TIGR00268 family protein</fullName>
    </recommendedName>
</protein>
<gene>
    <name evidence="1" type="ORF">S01H4_36964</name>
</gene>
<proteinExistence type="predicted"/>
<dbReference type="AlphaFoldDB" id="X1BKU2"/>
<comment type="caution">
    <text evidence="1">The sequence shown here is derived from an EMBL/GenBank/DDBJ whole genome shotgun (WGS) entry which is preliminary data.</text>
</comment>
<evidence type="ECO:0000313" key="1">
    <source>
        <dbReference type="EMBL" id="GAG96494.1"/>
    </source>
</evidence>
<feature type="non-terminal residue" evidence="1">
    <location>
        <position position="1"/>
    </location>
</feature>
<dbReference type="EMBL" id="BART01019809">
    <property type="protein sequence ID" value="GAG96494.1"/>
    <property type="molecule type" value="Genomic_DNA"/>
</dbReference>
<organism evidence="1">
    <name type="scientific">marine sediment metagenome</name>
    <dbReference type="NCBI Taxonomy" id="412755"/>
    <lineage>
        <taxon>unclassified sequences</taxon>
        <taxon>metagenomes</taxon>
        <taxon>ecological metagenomes</taxon>
    </lineage>
</organism>
<sequence length="35" mass="4041">VQHFKSLGYKYVTLDLEGYRTGSMNETLSKDQMSL</sequence>
<accession>X1BKU2</accession>